<dbReference type="HOGENOM" id="CLU_3174850_0_0_6"/>
<sequence>MYVFTQSFAQGNSQDLVNEKDHDIERGMYGKKSLKNHPISMQISSDL</sequence>
<protein>
    <submittedName>
        <fullName evidence="1">Uncharacterized protein</fullName>
    </submittedName>
</protein>
<evidence type="ECO:0000313" key="2">
    <source>
        <dbReference type="Proteomes" id="UP000028493"/>
    </source>
</evidence>
<dbReference type="EMBL" id="CBSZ010000361">
    <property type="protein sequence ID" value="CDH25883.1"/>
    <property type="molecule type" value="Genomic_DNA"/>
</dbReference>
<evidence type="ECO:0000313" key="1">
    <source>
        <dbReference type="EMBL" id="CDH25883.1"/>
    </source>
</evidence>
<name>A0A077PXG3_XENBV</name>
<proteinExistence type="predicted"/>
<accession>A0A077PXG3</accession>
<organism evidence="1 2">
    <name type="scientific">Xenorhabdus bovienii str. kraussei Becker Underwood</name>
    <dbReference type="NCBI Taxonomy" id="1398204"/>
    <lineage>
        <taxon>Bacteria</taxon>
        <taxon>Pseudomonadati</taxon>
        <taxon>Pseudomonadota</taxon>
        <taxon>Gammaproteobacteria</taxon>
        <taxon>Enterobacterales</taxon>
        <taxon>Morganellaceae</taxon>
        <taxon>Xenorhabdus</taxon>
    </lineage>
</organism>
<dbReference type="Proteomes" id="UP000028493">
    <property type="component" value="Unassembled WGS sequence"/>
</dbReference>
<reference evidence="1" key="1">
    <citation type="submission" date="2013-07" db="EMBL/GenBank/DDBJ databases">
        <title>Sub-species coevolution in mutualistic symbiosis.</title>
        <authorList>
            <person name="Murfin K."/>
            <person name="Klassen J."/>
            <person name="Lee M."/>
            <person name="Forst S."/>
            <person name="Stock P."/>
            <person name="Goodrich-Blair H."/>
        </authorList>
    </citation>
    <scope>NUCLEOTIDE SEQUENCE [LARGE SCALE GENOMIC DNA]</scope>
    <source>
        <strain evidence="1">Kraussei Becker Underwood</strain>
    </source>
</reference>
<comment type="caution">
    <text evidence="1">The sequence shown here is derived from an EMBL/GenBank/DDBJ whole genome shotgun (WGS) entry which is preliminary data.</text>
</comment>
<dbReference type="AlphaFoldDB" id="A0A077PXG3"/>
<gene>
    <name evidence="1" type="ORF">XBKB1_4230008</name>
</gene>